<dbReference type="Pfam" id="PF06445">
    <property type="entry name" value="GyrI-like"/>
    <property type="match status" value="1"/>
</dbReference>
<sequence length="188" mass="19697">MTQEIPQDVFHGVVVFKAAEIPTVVARRSGLPMTQEAMSEFYDSTYSALFPALTAAGVTPTGPAFGLHTRMPSETVDIEAGIPVDGHPGDLPQGLLSSVLPAGTVAVTSYLGPYDGLGQAWGAFMEAVAAAGHTVALPLWESYVTMPSPDADPTTLRTDLFVLLKVDSCGGCNTGFVVGVQQLREDLS</sequence>
<dbReference type="SMART" id="SM00871">
    <property type="entry name" value="AraC_E_bind"/>
    <property type="match status" value="1"/>
</dbReference>
<protein>
    <recommendedName>
        <fullName evidence="1">AraC effector-binding domain-containing protein</fullName>
    </recommendedName>
</protein>
<accession>A0A846TZN0</accession>
<keyword evidence="3" id="KW-1185">Reference proteome</keyword>
<evidence type="ECO:0000259" key="1">
    <source>
        <dbReference type="SMART" id="SM00871"/>
    </source>
</evidence>
<evidence type="ECO:0000313" key="2">
    <source>
        <dbReference type="EMBL" id="NKE10667.1"/>
    </source>
</evidence>
<dbReference type="Gene3D" id="3.20.80.10">
    <property type="entry name" value="Regulatory factor, effector binding domain"/>
    <property type="match status" value="1"/>
</dbReference>
<feature type="non-terminal residue" evidence="2">
    <location>
        <position position="188"/>
    </location>
</feature>
<dbReference type="SUPFAM" id="SSF55136">
    <property type="entry name" value="Probable bacterial effector-binding domain"/>
    <property type="match status" value="1"/>
</dbReference>
<dbReference type="RefSeq" id="WP_168023529.1">
    <property type="nucleotide sequence ID" value="NZ_JAAVUN010000036.1"/>
</dbReference>
<dbReference type="InterPro" id="IPR029442">
    <property type="entry name" value="GyrI-like"/>
</dbReference>
<reference evidence="2 3" key="1">
    <citation type="submission" date="2020-02" db="EMBL/GenBank/DDBJ databases">
        <authorList>
            <person name="Sun Q."/>
        </authorList>
    </citation>
    <scope>NUCLEOTIDE SEQUENCE [LARGE SCALE GENOMIC DNA]</scope>
    <source>
        <strain evidence="2 3">YIM 13062</strain>
    </source>
</reference>
<feature type="domain" description="AraC effector-binding" evidence="1">
    <location>
        <begin position="11"/>
        <end position="165"/>
    </location>
</feature>
<dbReference type="Proteomes" id="UP000521379">
    <property type="component" value="Unassembled WGS sequence"/>
</dbReference>
<gene>
    <name evidence="2" type="ORF">GTW58_12160</name>
</gene>
<evidence type="ECO:0000313" key="3">
    <source>
        <dbReference type="Proteomes" id="UP000521379"/>
    </source>
</evidence>
<proteinExistence type="predicted"/>
<organism evidence="2 3">
    <name type="scientific">Kocuria subflava</name>
    <dbReference type="NCBI Taxonomy" id="1736139"/>
    <lineage>
        <taxon>Bacteria</taxon>
        <taxon>Bacillati</taxon>
        <taxon>Actinomycetota</taxon>
        <taxon>Actinomycetes</taxon>
        <taxon>Micrococcales</taxon>
        <taxon>Micrococcaceae</taxon>
        <taxon>Kocuria</taxon>
    </lineage>
</organism>
<name>A0A846TZN0_9MICC</name>
<comment type="caution">
    <text evidence="2">The sequence shown here is derived from an EMBL/GenBank/DDBJ whole genome shotgun (WGS) entry which is preliminary data.</text>
</comment>
<dbReference type="InterPro" id="IPR010499">
    <property type="entry name" value="AraC_E-bd"/>
</dbReference>
<dbReference type="InterPro" id="IPR011256">
    <property type="entry name" value="Reg_factor_effector_dom_sf"/>
</dbReference>
<dbReference type="EMBL" id="JAAVUN010000036">
    <property type="protein sequence ID" value="NKE10667.1"/>
    <property type="molecule type" value="Genomic_DNA"/>
</dbReference>
<dbReference type="AlphaFoldDB" id="A0A846TZN0"/>